<sequence length="1232" mass="122601">MRALLKSVSILPLLAGPAQAGSVNWTGATSSDWFTDSNWEWGSGAPTASDDARISQTGVVLDGEDGAAADLFVGTGSGTDGGLTVWRELSTTNATVAYSDGSIGMITVTGNLGKWTNTSSTYIGNDGDGTVNVLTQGEFLGGVVYLGAGTTGEGTLNVSNQSRFEADAFYIGYGGSGSFTLEQDATAITGRTIIADGIGSSGSATVATVSQWTLSDALTIGGGGVGTLLIKEGADVSGTAAYIGNGAGSSGSSVTVTGSGTSWVNTGELFVGSFGDSTLEIGESATVSNGNAVIGRHSTSSVTVSGSGSTWTTGALLIGGDRSDMSSSLAGNGTLDILAGAIVSGTSAVLGDSTGSEGTVNVDGTGSLWDLSDRVSVGGLGEGTVIITNGGKISSAGGLVGHEASGSGLVTISGDGSLWENTGVFYVGNLGDGTLQLLAGGDLTSTDGYVGTENGSDAEATVNGTGSSWIMSGDFLVGHNAGAEGSVTISAGGLIENLQGILGNLAGADGEMLVTGDGSLWDVSSDLNVGRFGDGALTIALGGDVTAARSLIGNEAGSIGTATVSGNGSTWITTGGLYVGNEGTGTLIVTGGGYVSADEITIANEADSIGTFIIGAALGQTAGGSAGFDAEEIHFGDGDGTLVFNFGGSDVTFDSLIDGSGEIAVANGRVVYAGNGSAFTGTTSITGGTLHLDNATLGGILTVSGWGTLSGKGTVGATTLSSGSTVTPGGSGVGTLTVDGNLVFDAGATYEVDVNTTTGASDLLHATGTATLNGGTVLHVGPSSGYAANQSYVILTADGGLTGTFDTVDTDYSFLDAALSYDTNDATLTLTRNATDFADVAQSTNQSATAGAVESLGSGNAVYDAIVVLDDEMAATAFQQLSGEVYGQSMSASLENSGLIRSLGGNRMRSAFGSVGAGQSNVVSLGSGSSSALAYGEEKAKTPAELAAESILATPENNGPVAWAEAYGGWGKSFGENGDADLSNSIGGIAFGIDTTLGDTSWRLGVLGGYGAASFELSDGLSSGDSDDFDIGIYGGNQWGPLALRFGALYKHQQVSTERTVDFGGFSDQLSADYGTNTVQAFAELGYEIKIRDVRLEPFVNLAQVHMHTPAFTEEGGAASLSRQASDMNLTFTNLGLRAATELALAGVSATVRGAAGWQHAFGDTETASTLSFAGGSDFVTSSKTAAENSLVLQAGIDMPIGTMATVGIGFDGNYSNRGNAQSLKLNFQKQF</sequence>
<dbReference type="RefSeq" id="WP_136540200.1">
    <property type="nucleotide sequence ID" value="NZ_STGU01000004.1"/>
</dbReference>
<dbReference type="InterPro" id="IPR011050">
    <property type="entry name" value="Pectin_lyase_fold/virulence"/>
</dbReference>
<dbReference type="Gene3D" id="2.40.128.130">
    <property type="entry name" value="Autotransporter beta-domain"/>
    <property type="match status" value="1"/>
</dbReference>
<name>A0A4S8PYS6_9HYPH</name>
<dbReference type="SUPFAM" id="SSF51126">
    <property type="entry name" value="Pectin lyase-like"/>
    <property type="match status" value="1"/>
</dbReference>
<feature type="domain" description="Autotransporter" evidence="2">
    <location>
        <begin position="955"/>
        <end position="1232"/>
    </location>
</feature>
<reference evidence="3 4" key="1">
    <citation type="submission" date="2019-04" db="EMBL/GenBank/DDBJ databases">
        <title>genome sequence of strain W3.</title>
        <authorList>
            <person name="Gao J."/>
            <person name="Sun J."/>
        </authorList>
    </citation>
    <scope>NUCLEOTIDE SEQUENCE [LARGE SCALE GENOMIC DNA]</scope>
    <source>
        <strain evidence="3 4">W3</strain>
    </source>
</reference>
<dbReference type="InterPro" id="IPR036709">
    <property type="entry name" value="Autotransporte_beta_dom_sf"/>
</dbReference>
<organism evidence="3 4">
    <name type="scientific">Rhizobium rosettiformans W3</name>
    <dbReference type="NCBI Taxonomy" id="538378"/>
    <lineage>
        <taxon>Bacteria</taxon>
        <taxon>Pseudomonadati</taxon>
        <taxon>Pseudomonadota</taxon>
        <taxon>Alphaproteobacteria</taxon>
        <taxon>Hyphomicrobiales</taxon>
        <taxon>Rhizobiaceae</taxon>
        <taxon>Rhizobium/Agrobacterium group</taxon>
        <taxon>Rhizobium</taxon>
    </lineage>
</organism>
<dbReference type="GO" id="GO:0019867">
    <property type="term" value="C:outer membrane"/>
    <property type="evidence" value="ECO:0007669"/>
    <property type="project" value="InterPro"/>
</dbReference>
<gene>
    <name evidence="3" type="ORF">FAA86_09940</name>
</gene>
<comment type="caution">
    <text evidence="3">The sequence shown here is derived from an EMBL/GenBank/DDBJ whole genome shotgun (WGS) entry which is preliminary data.</text>
</comment>
<evidence type="ECO:0000313" key="3">
    <source>
        <dbReference type="EMBL" id="THV36810.1"/>
    </source>
</evidence>
<evidence type="ECO:0000259" key="2">
    <source>
        <dbReference type="PROSITE" id="PS51208"/>
    </source>
</evidence>
<dbReference type="NCBIfam" id="TIGR01414">
    <property type="entry name" value="autotrans_barl"/>
    <property type="match status" value="1"/>
</dbReference>
<dbReference type="Pfam" id="PF03797">
    <property type="entry name" value="Autotransporter"/>
    <property type="match status" value="1"/>
</dbReference>
<keyword evidence="1" id="KW-0732">Signal</keyword>
<protein>
    <submittedName>
        <fullName evidence="3">Autotransporter domain-containing protein</fullName>
    </submittedName>
</protein>
<feature type="signal peptide" evidence="1">
    <location>
        <begin position="1"/>
        <end position="20"/>
    </location>
</feature>
<dbReference type="Proteomes" id="UP000307378">
    <property type="component" value="Unassembled WGS sequence"/>
</dbReference>
<evidence type="ECO:0000256" key="1">
    <source>
        <dbReference type="SAM" id="SignalP"/>
    </source>
</evidence>
<dbReference type="InterPro" id="IPR006315">
    <property type="entry name" value="OM_autotransptr_brl_dom"/>
</dbReference>
<dbReference type="SMART" id="SM00869">
    <property type="entry name" value="Autotransporter"/>
    <property type="match status" value="1"/>
</dbReference>
<dbReference type="NCBIfam" id="TIGR04393">
    <property type="entry name" value="rpt_T5SS_PEPC"/>
    <property type="match status" value="8"/>
</dbReference>
<dbReference type="PROSITE" id="PS51208">
    <property type="entry name" value="AUTOTRANSPORTER"/>
    <property type="match status" value="1"/>
</dbReference>
<dbReference type="SUPFAM" id="SSF103515">
    <property type="entry name" value="Autotransporter"/>
    <property type="match status" value="1"/>
</dbReference>
<evidence type="ECO:0000313" key="4">
    <source>
        <dbReference type="Proteomes" id="UP000307378"/>
    </source>
</evidence>
<dbReference type="AlphaFoldDB" id="A0A4S8PYS6"/>
<dbReference type="EMBL" id="STGU01000004">
    <property type="protein sequence ID" value="THV36810.1"/>
    <property type="molecule type" value="Genomic_DNA"/>
</dbReference>
<feature type="chain" id="PRO_5020744456" evidence="1">
    <location>
        <begin position="21"/>
        <end position="1232"/>
    </location>
</feature>
<proteinExistence type="predicted"/>
<dbReference type="InterPro" id="IPR030895">
    <property type="entry name" value="T5SS_PEPC_rpt"/>
</dbReference>
<dbReference type="InterPro" id="IPR005546">
    <property type="entry name" value="Autotransporte_beta"/>
</dbReference>
<accession>A0A4S8PYS6</accession>